<dbReference type="EMBL" id="JBHSAJ010000059">
    <property type="protein sequence ID" value="MFC3936865.1"/>
    <property type="molecule type" value="Genomic_DNA"/>
</dbReference>
<keyword evidence="2" id="KW-1185">Reference proteome</keyword>
<protein>
    <submittedName>
        <fullName evidence="1">Uncharacterized protein</fullName>
    </submittedName>
</protein>
<proteinExistence type="predicted"/>
<dbReference type="RefSeq" id="WP_055401001.1">
    <property type="nucleotide sequence ID" value="NZ_JAMXAX010000045.1"/>
</dbReference>
<evidence type="ECO:0000313" key="2">
    <source>
        <dbReference type="Proteomes" id="UP001595693"/>
    </source>
</evidence>
<reference evidence="2" key="1">
    <citation type="journal article" date="2019" name="Int. J. Syst. Evol. Microbiol.">
        <title>The Global Catalogue of Microorganisms (GCM) 10K type strain sequencing project: providing services to taxonomists for standard genome sequencing and annotation.</title>
        <authorList>
            <consortium name="The Broad Institute Genomics Platform"/>
            <consortium name="The Broad Institute Genome Sequencing Center for Infectious Disease"/>
            <person name="Wu L."/>
            <person name="Ma J."/>
        </authorList>
    </citation>
    <scope>NUCLEOTIDE SEQUENCE [LARGE SCALE GENOMIC DNA]</scope>
    <source>
        <strain evidence="2">CCUG 2113</strain>
    </source>
</reference>
<organism evidence="1 2">
    <name type="scientific">Acidovorax facilis</name>
    <dbReference type="NCBI Taxonomy" id="12917"/>
    <lineage>
        <taxon>Bacteria</taxon>
        <taxon>Pseudomonadati</taxon>
        <taxon>Pseudomonadota</taxon>
        <taxon>Betaproteobacteria</taxon>
        <taxon>Burkholderiales</taxon>
        <taxon>Comamonadaceae</taxon>
        <taxon>Acidovorax</taxon>
    </lineage>
</organism>
<evidence type="ECO:0000313" key="1">
    <source>
        <dbReference type="EMBL" id="MFC3936865.1"/>
    </source>
</evidence>
<accession>A0ABV8DFU6</accession>
<sequence length="148" mass="17235">MTATLTDENRSDAFEKRITAYRAVLYVIDQVGANGTVTDADVVAYRDGVKTAEALLGHELLTYLNEEFAIKLEKHRQLDIDLDEHKKKDRDLHLDDVKNERARIVNDRFELTKWLRGQERKAYDLFETHFPQGELELIVPRPLNPVMR</sequence>
<name>A0ABV8DFU6_9BURK</name>
<dbReference type="Proteomes" id="UP001595693">
    <property type="component" value="Unassembled WGS sequence"/>
</dbReference>
<comment type="caution">
    <text evidence="1">The sequence shown here is derived from an EMBL/GenBank/DDBJ whole genome shotgun (WGS) entry which is preliminary data.</text>
</comment>
<gene>
    <name evidence="1" type="ORF">ACFOW3_19765</name>
</gene>